<evidence type="ECO:0008006" key="3">
    <source>
        <dbReference type="Google" id="ProtNLM"/>
    </source>
</evidence>
<proteinExistence type="predicted"/>
<sequence>MLHIEKGKYKQQNVTKTLNNEAFENLEPQETYKYLGFEQNTSLNHSHIKQQLKKKYKQRLTLVLKSKLNAKNIIKAVNTYAIPLLTYSFGIVKWSDTDLTELNRVNRTKLTEHRKLHPNSCIERITITRKEGGRGLVDIQTLHNTQIQNTSLHQAITKADKGYTPLNLHQNDIQENTETNTIQHKKDIWARKTLHGSHYNIMQNPHIDTQLSYKWLHSGQLFPETEGFVLAIQVKVIATKNYRKYILKEKIETDTCRKCHQYPETIEHITGGCKLLAGTDYTDRHNTAAKIIHQELALKYGLIQTQTPYYNYTPETILENENCKLYWDRTLHTDKTIICNRPDITLLNKTQKHTYIIDIAIPNDSNIVQKETEKIEKYTPLATEIKEVWKQEKITIVPIIMSVTGITTKSFKQHLKTIDLPLYIHTNIQKAVILKTTTIVRKFMQ</sequence>
<gene>
    <name evidence="1" type="ORF">RN001_008653</name>
</gene>
<organism evidence="1 2">
    <name type="scientific">Aquatica leii</name>
    <dbReference type="NCBI Taxonomy" id="1421715"/>
    <lineage>
        <taxon>Eukaryota</taxon>
        <taxon>Metazoa</taxon>
        <taxon>Ecdysozoa</taxon>
        <taxon>Arthropoda</taxon>
        <taxon>Hexapoda</taxon>
        <taxon>Insecta</taxon>
        <taxon>Pterygota</taxon>
        <taxon>Neoptera</taxon>
        <taxon>Endopterygota</taxon>
        <taxon>Coleoptera</taxon>
        <taxon>Polyphaga</taxon>
        <taxon>Elateriformia</taxon>
        <taxon>Elateroidea</taxon>
        <taxon>Lampyridae</taxon>
        <taxon>Luciolinae</taxon>
        <taxon>Aquatica</taxon>
    </lineage>
</organism>
<reference evidence="2" key="1">
    <citation type="submission" date="2023-01" db="EMBL/GenBank/DDBJ databases">
        <title>Key to firefly adult light organ development and bioluminescence: homeobox transcription factors regulate luciferase expression and transportation to peroxisome.</title>
        <authorList>
            <person name="Fu X."/>
        </authorList>
    </citation>
    <scope>NUCLEOTIDE SEQUENCE [LARGE SCALE GENOMIC DNA]</scope>
</reference>
<protein>
    <recommendedName>
        <fullName evidence="3">Reverse transcriptase</fullName>
    </recommendedName>
</protein>
<dbReference type="PANTHER" id="PTHR35450">
    <property type="entry name" value="REVERSE TRANSCRIPTASE DOMAIN-CONTAINING PROTEIN"/>
    <property type="match status" value="1"/>
</dbReference>
<dbReference type="AlphaFoldDB" id="A0AAN7PZC1"/>
<dbReference type="EMBL" id="JARPUR010000003">
    <property type="protein sequence ID" value="KAK4880507.1"/>
    <property type="molecule type" value="Genomic_DNA"/>
</dbReference>
<evidence type="ECO:0000313" key="1">
    <source>
        <dbReference type="EMBL" id="KAK4880507.1"/>
    </source>
</evidence>
<comment type="caution">
    <text evidence="1">The sequence shown here is derived from an EMBL/GenBank/DDBJ whole genome shotgun (WGS) entry which is preliminary data.</text>
</comment>
<accession>A0AAN7PZC1</accession>
<dbReference type="Proteomes" id="UP001353858">
    <property type="component" value="Unassembled WGS sequence"/>
</dbReference>
<evidence type="ECO:0000313" key="2">
    <source>
        <dbReference type="Proteomes" id="UP001353858"/>
    </source>
</evidence>
<keyword evidence="2" id="KW-1185">Reference proteome</keyword>
<name>A0AAN7PZC1_9COLE</name>
<dbReference type="PANTHER" id="PTHR35450:SF2">
    <property type="entry name" value="REVERSE TRANSCRIPTASE DOMAIN-CONTAINING PROTEIN"/>
    <property type="match status" value="1"/>
</dbReference>